<evidence type="ECO:0000313" key="1">
    <source>
        <dbReference type="EMBL" id="GGL52596.1"/>
    </source>
</evidence>
<dbReference type="AlphaFoldDB" id="A0A917S290"/>
<name>A0A917S290_9ACTN</name>
<dbReference type="Proteomes" id="UP000613840">
    <property type="component" value="Unassembled WGS sequence"/>
</dbReference>
<dbReference type="EMBL" id="BMMZ01000002">
    <property type="protein sequence ID" value="GGL52596.1"/>
    <property type="molecule type" value="Genomic_DNA"/>
</dbReference>
<accession>A0A917S290</accession>
<comment type="caution">
    <text evidence="1">The sequence shown here is derived from an EMBL/GenBank/DDBJ whole genome shotgun (WGS) entry which is preliminary data.</text>
</comment>
<protein>
    <recommendedName>
        <fullName evidence="3">Transcriptional regulator, AbiEi antitoxin, Type IV TA system</fullName>
    </recommendedName>
</protein>
<keyword evidence="2" id="KW-1185">Reference proteome</keyword>
<evidence type="ECO:0000313" key="2">
    <source>
        <dbReference type="Proteomes" id="UP000613840"/>
    </source>
</evidence>
<evidence type="ECO:0008006" key="3">
    <source>
        <dbReference type="Google" id="ProtNLM"/>
    </source>
</evidence>
<reference evidence="1" key="2">
    <citation type="submission" date="2020-09" db="EMBL/GenBank/DDBJ databases">
        <authorList>
            <person name="Sun Q."/>
            <person name="Zhou Y."/>
        </authorList>
    </citation>
    <scope>NUCLEOTIDE SEQUENCE</scope>
    <source>
        <strain evidence="1">CGMCC 4.7306</strain>
    </source>
</reference>
<proteinExistence type="predicted"/>
<organism evidence="1 2">
    <name type="scientific">Microlunatus endophyticus</name>
    <dbReference type="NCBI Taxonomy" id="1716077"/>
    <lineage>
        <taxon>Bacteria</taxon>
        <taxon>Bacillati</taxon>
        <taxon>Actinomycetota</taxon>
        <taxon>Actinomycetes</taxon>
        <taxon>Propionibacteriales</taxon>
        <taxon>Propionibacteriaceae</taxon>
        <taxon>Microlunatus</taxon>
    </lineage>
</organism>
<gene>
    <name evidence="1" type="ORF">GCM10011575_08700</name>
</gene>
<sequence>MSAWKEQLARAVRPESYATLLSRDINQSALRSTRWRRVSRGYYVPATAGLTTVASDDPDRPDSVRLSTAQRILDVTSLMPEGSAVGTWAAAYLFGVDWLDGLDPHTMAEQELVLISPEVRRRSTAGISYRRSQLTGQDTVVRDDVRITSPARTAFDGTRRATSLEEAVVFLDSMLAFGCVSVPQLLAYAVTHRTWTGVEQAERATALARRGVRSGWETRARMSWRFDAGLPDPLVNMPIFGPSEELLGIADLFDPQSGLVGEFDGGQHRTAEQHRKDNIREEKLESANLVVVRCDKTDIRRHRNQLIRRWQDGYRRGQRRNRALDTWTLEQPSWWRRHHW</sequence>
<reference evidence="1" key="1">
    <citation type="journal article" date="2014" name="Int. J. Syst. Evol. Microbiol.">
        <title>Complete genome sequence of Corynebacterium casei LMG S-19264T (=DSM 44701T), isolated from a smear-ripened cheese.</title>
        <authorList>
            <consortium name="US DOE Joint Genome Institute (JGI-PGF)"/>
            <person name="Walter F."/>
            <person name="Albersmeier A."/>
            <person name="Kalinowski J."/>
            <person name="Ruckert C."/>
        </authorList>
    </citation>
    <scope>NUCLEOTIDE SEQUENCE</scope>
    <source>
        <strain evidence="1">CGMCC 4.7306</strain>
    </source>
</reference>